<dbReference type="PANTHER" id="PTHR17408">
    <property type="entry name" value="HISTONE RNA HAIRPIN-BINDING PROTEIN"/>
    <property type="match status" value="1"/>
</dbReference>
<evidence type="ECO:0000259" key="4">
    <source>
        <dbReference type="Pfam" id="PF15247"/>
    </source>
</evidence>
<dbReference type="InterPro" id="IPR026502">
    <property type="entry name" value="SLBP1/SLBP2"/>
</dbReference>
<dbReference type="InterPro" id="IPR029344">
    <property type="entry name" value="SLBP_RNA_bind"/>
</dbReference>
<dbReference type="OMA" id="YEYCGEE"/>
<dbReference type="FunCoup" id="G0MVJ5">
    <property type="interactions" value="2115"/>
</dbReference>
<comment type="similarity">
    <text evidence="1">Belongs to the SLBP family.</text>
</comment>
<proteinExistence type="inferred from homology"/>
<dbReference type="Gene3D" id="1.10.8.1120">
    <property type="entry name" value="Histone RNA hairpin-binding protein RNA-binding domain"/>
    <property type="match status" value="1"/>
</dbReference>
<organism evidence="6">
    <name type="scientific">Caenorhabditis brenneri</name>
    <name type="common">Nematode worm</name>
    <dbReference type="NCBI Taxonomy" id="135651"/>
    <lineage>
        <taxon>Eukaryota</taxon>
        <taxon>Metazoa</taxon>
        <taxon>Ecdysozoa</taxon>
        <taxon>Nematoda</taxon>
        <taxon>Chromadorea</taxon>
        <taxon>Rhabditida</taxon>
        <taxon>Rhabditina</taxon>
        <taxon>Rhabditomorpha</taxon>
        <taxon>Rhabditoidea</taxon>
        <taxon>Rhabditidae</taxon>
        <taxon>Peloderinae</taxon>
        <taxon>Caenorhabditis</taxon>
    </lineage>
</organism>
<dbReference type="GO" id="GO:0071204">
    <property type="term" value="C:histone pre-mRNA 3'end processing complex"/>
    <property type="evidence" value="ECO:0007669"/>
    <property type="project" value="TreeGrafter"/>
</dbReference>
<feature type="region of interest" description="Disordered" evidence="3">
    <location>
        <begin position="362"/>
        <end position="385"/>
    </location>
</feature>
<dbReference type="GO" id="GO:0006398">
    <property type="term" value="P:mRNA 3'-end processing by stem-loop binding and cleavage"/>
    <property type="evidence" value="ECO:0007669"/>
    <property type="project" value="TreeGrafter"/>
</dbReference>
<dbReference type="EMBL" id="GL379814">
    <property type="protein sequence ID" value="EGT44921.1"/>
    <property type="molecule type" value="Genomic_DNA"/>
</dbReference>
<feature type="compositionally biased region" description="Polar residues" evidence="3">
    <location>
        <begin position="364"/>
        <end position="373"/>
    </location>
</feature>
<dbReference type="InParanoid" id="G0MVJ5"/>
<sequence>MAPSPRKQAPTTPKKVSQPSPTKGTRSSPRKKAWGSPMKATSKFQSDLFSADDFADLSNKSWAEITEDDNDVSSRFDAERRCKSDSRRKGQPKRANNSQNKTKFVRSLELTNEVFQATSSRRSQRTKSRTRNGDTVDVETEETMETIVLETSSGPISRKRCLSNASTINEEGSPSKRRMETGKANRKAPRGRLFNGSDSSSVASSPSRRDHWEEPTLGWCTDDATLKRRSREIDRAKEKAVYQRYISEVPIRDRIKGQHPRTPNKLINYSRRSWDTQIKKWKRSLYEYCGEEPSESVNTSFCSYSDSDAMSESGDKEDQKEIENRSILRNLEIPVSMRPEVDSMASLLGKFDVDSQMGIDESTLKASTNTDPSAPTDFSKLSRLQ</sequence>
<feature type="region of interest" description="Disordered" evidence="3">
    <location>
        <begin position="64"/>
        <end position="216"/>
    </location>
</feature>
<evidence type="ECO:0000256" key="3">
    <source>
        <dbReference type="SAM" id="MobiDB-lite"/>
    </source>
</evidence>
<dbReference type="Proteomes" id="UP000008068">
    <property type="component" value="Unassembled WGS sequence"/>
</dbReference>
<dbReference type="STRING" id="135651.G0MVJ5"/>
<dbReference type="HOGENOM" id="CLU_724098_0_0_1"/>
<dbReference type="GO" id="GO:0051028">
    <property type="term" value="P:mRNA transport"/>
    <property type="evidence" value="ECO:0007669"/>
    <property type="project" value="TreeGrafter"/>
</dbReference>
<dbReference type="Pfam" id="PF15247">
    <property type="entry name" value="SLBP_RNA_bind"/>
    <property type="match status" value="1"/>
</dbReference>
<dbReference type="eggNOG" id="KOG3934">
    <property type="taxonomic scope" value="Eukaryota"/>
</dbReference>
<dbReference type="GO" id="GO:0005737">
    <property type="term" value="C:cytoplasm"/>
    <property type="evidence" value="ECO:0007669"/>
    <property type="project" value="TreeGrafter"/>
</dbReference>
<feature type="compositionally biased region" description="Polar residues" evidence="3">
    <location>
        <begin position="163"/>
        <end position="172"/>
    </location>
</feature>
<accession>G0MVJ5</accession>
<dbReference type="GO" id="GO:0071207">
    <property type="term" value="F:histone pre-mRNA stem-loop binding"/>
    <property type="evidence" value="ECO:0007669"/>
    <property type="project" value="TreeGrafter"/>
</dbReference>
<dbReference type="PANTHER" id="PTHR17408:SF0">
    <property type="entry name" value="HISTONE RNA HAIRPIN-BINDING PROTEIN"/>
    <property type="match status" value="1"/>
</dbReference>
<dbReference type="OrthoDB" id="265795at2759"/>
<dbReference type="GO" id="GO:0009792">
    <property type="term" value="P:embryo development ending in birth or egg hatching"/>
    <property type="evidence" value="ECO:0007669"/>
    <property type="project" value="EnsemblMetazoa"/>
</dbReference>
<dbReference type="GO" id="GO:0003730">
    <property type="term" value="F:mRNA 3'-UTR binding"/>
    <property type="evidence" value="ECO:0007669"/>
    <property type="project" value="EnsemblMetazoa"/>
</dbReference>
<evidence type="ECO:0000313" key="6">
    <source>
        <dbReference type="Proteomes" id="UP000008068"/>
    </source>
</evidence>
<evidence type="ECO:0000256" key="1">
    <source>
        <dbReference type="ARBA" id="ARBA00006151"/>
    </source>
</evidence>
<gene>
    <name evidence="5" type="primary">Cbn-cdl-1</name>
    <name evidence="5" type="ORF">CAEBREN_25709</name>
</gene>
<dbReference type="InterPro" id="IPR038294">
    <property type="entry name" value="SLBP_RNA_bind_sf"/>
</dbReference>
<evidence type="ECO:0000313" key="5">
    <source>
        <dbReference type="EMBL" id="EGT44921.1"/>
    </source>
</evidence>
<feature type="compositionally biased region" description="Basic and acidic residues" evidence="3">
    <location>
        <begin position="173"/>
        <end position="183"/>
    </location>
</feature>
<evidence type="ECO:0000256" key="2">
    <source>
        <dbReference type="ARBA" id="ARBA00022884"/>
    </source>
</evidence>
<keyword evidence="6" id="KW-1185">Reference proteome</keyword>
<feature type="region of interest" description="Disordered" evidence="3">
    <location>
        <begin position="1"/>
        <end position="40"/>
    </location>
</feature>
<dbReference type="GO" id="GO:0006915">
    <property type="term" value="P:apoptotic process"/>
    <property type="evidence" value="ECO:0007669"/>
    <property type="project" value="EnsemblMetazoa"/>
</dbReference>
<protein>
    <submittedName>
        <fullName evidence="5">CBN-CDL-1 protein</fullName>
    </submittedName>
</protein>
<name>G0MVJ5_CAEBE</name>
<feature type="compositionally biased region" description="Basic and acidic residues" evidence="3">
    <location>
        <begin position="72"/>
        <end position="88"/>
    </location>
</feature>
<reference evidence="6" key="1">
    <citation type="submission" date="2011-07" db="EMBL/GenBank/DDBJ databases">
        <authorList>
            <consortium name="Caenorhabditis brenneri Sequencing and Analysis Consortium"/>
            <person name="Wilson R.K."/>
        </authorList>
    </citation>
    <scope>NUCLEOTIDE SEQUENCE [LARGE SCALE GENOMIC DNA]</scope>
    <source>
        <strain evidence="6">PB2801</strain>
    </source>
</reference>
<dbReference type="AlphaFoldDB" id="G0MVJ5"/>
<dbReference type="GO" id="GO:0007076">
    <property type="term" value="P:mitotic chromosome condensation"/>
    <property type="evidence" value="ECO:0007669"/>
    <property type="project" value="EnsemblMetazoa"/>
</dbReference>
<dbReference type="FunFam" id="1.10.8.1120:FF:000001">
    <property type="entry name" value="Histone RNA hairpin-binding protein-like"/>
    <property type="match status" value="1"/>
</dbReference>
<feature type="domain" description="Histone RNA hairpin-binding protein RNA-binding" evidence="4">
    <location>
        <begin position="221"/>
        <end position="289"/>
    </location>
</feature>
<feature type="compositionally biased region" description="Low complexity" evidence="3">
    <location>
        <begin position="197"/>
        <end position="206"/>
    </location>
</feature>
<feature type="compositionally biased region" description="Polar residues" evidence="3">
    <location>
        <begin position="9"/>
        <end position="27"/>
    </location>
</feature>
<keyword evidence="2" id="KW-0694">RNA-binding</keyword>